<feature type="domain" description="Focal AT" evidence="2">
    <location>
        <begin position="307"/>
        <end position="368"/>
    </location>
</feature>
<feature type="compositionally biased region" description="Low complexity" evidence="1">
    <location>
        <begin position="198"/>
        <end position="210"/>
    </location>
</feature>
<dbReference type="EMBL" id="JARQWQ010000045">
    <property type="protein sequence ID" value="KAK2558261.1"/>
    <property type="molecule type" value="Genomic_DNA"/>
</dbReference>
<organism evidence="3 4">
    <name type="scientific">Acropora cervicornis</name>
    <name type="common">Staghorn coral</name>
    <dbReference type="NCBI Taxonomy" id="6130"/>
    <lineage>
        <taxon>Eukaryota</taxon>
        <taxon>Metazoa</taxon>
        <taxon>Cnidaria</taxon>
        <taxon>Anthozoa</taxon>
        <taxon>Hexacorallia</taxon>
        <taxon>Scleractinia</taxon>
        <taxon>Astrocoeniina</taxon>
        <taxon>Acroporidae</taxon>
        <taxon>Acropora</taxon>
    </lineage>
</organism>
<name>A0AAD9QCA0_ACRCE</name>
<evidence type="ECO:0000313" key="4">
    <source>
        <dbReference type="Proteomes" id="UP001249851"/>
    </source>
</evidence>
<feature type="compositionally biased region" description="Basic and acidic residues" evidence="1">
    <location>
        <begin position="262"/>
        <end position="273"/>
    </location>
</feature>
<dbReference type="Proteomes" id="UP001249851">
    <property type="component" value="Unassembled WGS sequence"/>
</dbReference>
<keyword evidence="3" id="KW-0418">Kinase</keyword>
<proteinExistence type="predicted"/>
<dbReference type="PANTHER" id="PTHR46221">
    <property type="entry name" value="FERM AND PDZ DOMAIN-CONTAINING PROTEIN FAMILY MEMBER"/>
    <property type="match status" value="1"/>
</dbReference>
<comment type="caution">
    <text evidence="3">The sequence shown here is derived from an EMBL/GenBank/DDBJ whole genome shotgun (WGS) entry which is preliminary data.</text>
</comment>
<accession>A0AAD9QCA0</accession>
<sequence length="377" mass="41426">MKNEDCSFTDAPPKPLRPGIQPTFVHIPTSAAQSSAASTFDSSREVTSPRGGSVAAQYPGSPGSPRSPQSPQSQTSPSRTLPRNFKSFHEASGLHTLVDQSYRHSMAGGSHTLPRNYKSPPVSPLGSPPNTREPVIDLPSDAELMRLEEEERAQMEVKERERFRERLRRQRLESEADSKWLQEEEQNIELPFSPPPVQLQSPKSPQQLSPEDGLSAAVESYNPRGSASFVEQRQPAKEYHSTPIEPPSHQAATIADVSVAPRTEDDPSEDRSTDSVFINTTKVVQSVIGLNNGLPFARPEDYPAFVKIEMAHKVLSSDMGELINAMKMAQKYSTTTLDQEYRRGMLSAAHVLAVDAKHLFDVVDAARKQAAKSSSSA</sequence>
<evidence type="ECO:0000313" key="3">
    <source>
        <dbReference type="EMBL" id="KAK2558261.1"/>
    </source>
</evidence>
<dbReference type="InterPro" id="IPR005189">
    <property type="entry name" value="Focal_adhesion_kin_target_dom"/>
</dbReference>
<evidence type="ECO:0000259" key="2">
    <source>
        <dbReference type="Pfam" id="PF03623"/>
    </source>
</evidence>
<reference evidence="3" key="2">
    <citation type="journal article" date="2023" name="Science">
        <title>Genomic signatures of disease resistance in endangered staghorn corals.</title>
        <authorList>
            <person name="Vollmer S.V."/>
            <person name="Selwyn J.D."/>
            <person name="Despard B.A."/>
            <person name="Roesel C.L."/>
        </authorList>
    </citation>
    <scope>NUCLEOTIDE SEQUENCE</scope>
    <source>
        <strain evidence="3">K2</strain>
    </source>
</reference>
<dbReference type="GO" id="GO:0007172">
    <property type="term" value="P:signal complex assembly"/>
    <property type="evidence" value="ECO:0007669"/>
    <property type="project" value="InterPro"/>
</dbReference>
<dbReference type="GO" id="GO:0004713">
    <property type="term" value="F:protein tyrosine kinase activity"/>
    <property type="evidence" value="ECO:0007669"/>
    <property type="project" value="InterPro"/>
</dbReference>
<feature type="compositionally biased region" description="Basic and acidic residues" evidence="1">
    <location>
        <begin position="143"/>
        <end position="182"/>
    </location>
</feature>
<keyword evidence="3" id="KW-0808">Transferase</keyword>
<dbReference type="Gene3D" id="1.20.120.330">
    <property type="entry name" value="Nucleotidyltransferases domain 2"/>
    <property type="match status" value="2"/>
</dbReference>
<dbReference type="InterPro" id="IPR036137">
    <property type="entry name" value="Focal_adhe_kin_target_dom_sf"/>
</dbReference>
<keyword evidence="4" id="KW-1185">Reference proteome</keyword>
<dbReference type="SUPFAM" id="SSF68993">
    <property type="entry name" value="FAT domain of focal adhesion kinase"/>
    <property type="match status" value="1"/>
</dbReference>
<dbReference type="Pfam" id="PF03623">
    <property type="entry name" value="Focal_AT"/>
    <property type="match status" value="1"/>
</dbReference>
<evidence type="ECO:0000256" key="1">
    <source>
        <dbReference type="SAM" id="MobiDB-lite"/>
    </source>
</evidence>
<dbReference type="AlphaFoldDB" id="A0AAD9QCA0"/>
<dbReference type="GO" id="GO:0005925">
    <property type="term" value="C:focal adhesion"/>
    <property type="evidence" value="ECO:0007669"/>
    <property type="project" value="InterPro"/>
</dbReference>
<feature type="region of interest" description="Disordered" evidence="1">
    <location>
        <begin position="1"/>
        <end position="274"/>
    </location>
</feature>
<feature type="compositionally biased region" description="Low complexity" evidence="1">
    <location>
        <begin position="59"/>
        <end position="80"/>
    </location>
</feature>
<gene>
    <name evidence="3" type="ORF">P5673_019383</name>
</gene>
<reference evidence="3" key="1">
    <citation type="journal article" date="2023" name="G3 (Bethesda)">
        <title>Whole genome assembly and annotation of the endangered Caribbean coral Acropora cervicornis.</title>
        <authorList>
            <person name="Selwyn J.D."/>
            <person name="Vollmer S.V."/>
        </authorList>
    </citation>
    <scope>NUCLEOTIDE SEQUENCE</scope>
    <source>
        <strain evidence="3">K2</strain>
    </source>
</reference>
<feature type="compositionally biased region" description="Low complexity" evidence="1">
    <location>
        <begin position="30"/>
        <end position="41"/>
    </location>
</feature>
<protein>
    <submittedName>
        <fullName evidence="3">Focal adhesion kinase 1</fullName>
    </submittedName>
</protein>
<dbReference type="PANTHER" id="PTHR46221:SF9">
    <property type="entry name" value="NON-SPECIFIC PROTEIN-TYROSINE KINASE"/>
    <property type="match status" value="1"/>
</dbReference>